<dbReference type="AlphaFoldDB" id="A0A8H4QZZ4"/>
<name>A0A8H4QZZ4_9AGAR</name>
<accession>A0A8H4QZZ4</accession>
<comment type="caution">
    <text evidence="1">The sequence shown here is derived from an EMBL/GenBank/DDBJ whole genome shotgun (WGS) entry which is preliminary data.</text>
</comment>
<gene>
    <name evidence="1" type="ORF">D9613_001085</name>
</gene>
<organism evidence="1 2">
    <name type="scientific">Agrocybe pediades</name>
    <dbReference type="NCBI Taxonomy" id="84607"/>
    <lineage>
        <taxon>Eukaryota</taxon>
        <taxon>Fungi</taxon>
        <taxon>Dikarya</taxon>
        <taxon>Basidiomycota</taxon>
        <taxon>Agaricomycotina</taxon>
        <taxon>Agaricomycetes</taxon>
        <taxon>Agaricomycetidae</taxon>
        <taxon>Agaricales</taxon>
        <taxon>Agaricineae</taxon>
        <taxon>Strophariaceae</taxon>
        <taxon>Agrocybe</taxon>
    </lineage>
</organism>
<proteinExistence type="predicted"/>
<reference evidence="1 2" key="1">
    <citation type="submission" date="2019-12" db="EMBL/GenBank/DDBJ databases">
        <authorList>
            <person name="Floudas D."/>
            <person name="Bentzer J."/>
            <person name="Ahren D."/>
            <person name="Johansson T."/>
            <person name="Persson P."/>
            <person name="Tunlid A."/>
        </authorList>
    </citation>
    <scope>NUCLEOTIDE SEQUENCE [LARGE SCALE GENOMIC DNA]</scope>
    <source>
        <strain evidence="1 2">CBS 102.39</strain>
    </source>
</reference>
<dbReference type="EMBL" id="JAACJL010000015">
    <property type="protein sequence ID" value="KAF4620303.1"/>
    <property type="molecule type" value="Genomic_DNA"/>
</dbReference>
<sequence>MPLILPAPNLLNERRVAYLPDNYHHGFSNSTFFFGRTRMSQSQFRRLKPLTATLWAYAVSEVAESRRSCIGNFPRVMEMQRGEVGLQDSAALNSTVTPSVLDSRNMKAIYIKVEDSTFTVPRHILNCPGTPFEMKFTLPQPDEDEGDETTNERDPLVLEGIPVDDFETFVHASHSESDNKLAPRLAVDSYGYWMGVLKLATMWNFNQVRKKAVDQMGSFIQSKTPLEMVYLHRKHFVPAWVKASYVALCSQKDIIP</sequence>
<evidence type="ECO:0000313" key="2">
    <source>
        <dbReference type="Proteomes" id="UP000521872"/>
    </source>
</evidence>
<dbReference type="Proteomes" id="UP000521872">
    <property type="component" value="Unassembled WGS sequence"/>
</dbReference>
<protein>
    <submittedName>
        <fullName evidence="1">Uncharacterized protein</fullName>
    </submittedName>
</protein>
<evidence type="ECO:0000313" key="1">
    <source>
        <dbReference type="EMBL" id="KAF4620303.1"/>
    </source>
</evidence>
<keyword evidence="2" id="KW-1185">Reference proteome</keyword>